<dbReference type="EMBL" id="AFAY01000053">
    <property type="protein sequence ID" value="EGF07138.1"/>
    <property type="molecule type" value="Genomic_DNA"/>
</dbReference>
<dbReference type="GO" id="GO:0003677">
    <property type="term" value="F:DNA binding"/>
    <property type="evidence" value="ECO:0007669"/>
    <property type="project" value="UniProtKB-KW"/>
</dbReference>
<keyword evidence="1" id="KW-0812">Transmembrane</keyword>
<name>F2BG17_9NEIS</name>
<dbReference type="AlphaFoldDB" id="F2BG17"/>
<gene>
    <name evidence="3" type="ORF">HMPREF9123_2674</name>
</gene>
<dbReference type="Proteomes" id="UP000004105">
    <property type="component" value="Unassembled WGS sequence"/>
</dbReference>
<feature type="transmembrane region" description="Helical" evidence="1">
    <location>
        <begin position="26"/>
        <end position="43"/>
    </location>
</feature>
<evidence type="ECO:0000256" key="1">
    <source>
        <dbReference type="SAM" id="Phobius"/>
    </source>
</evidence>
<evidence type="ECO:0000313" key="4">
    <source>
        <dbReference type="Proteomes" id="UP000004105"/>
    </source>
</evidence>
<reference evidence="3 4" key="1">
    <citation type="submission" date="2011-02" db="EMBL/GenBank/DDBJ databases">
        <authorList>
            <person name="Muzny D."/>
            <person name="Qin X."/>
            <person name="Deng J."/>
            <person name="Jiang H."/>
            <person name="Liu Y."/>
            <person name="Qu J."/>
            <person name="Song X.-Z."/>
            <person name="Zhang L."/>
            <person name="Thornton R."/>
            <person name="Coyle M."/>
            <person name="Francisco L."/>
            <person name="Jackson L."/>
            <person name="Javaid M."/>
            <person name="Korchina V."/>
            <person name="Kovar C."/>
            <person name="Mata R."/>
            <person name="Mathew T."/>
            <person name="Ngo R."/>
            <person name="Nguyen L."/>
            <person name="Nguyen N."/>
            <person name="Okwuonu G."/>
            <person name="Ongeri F."/>
            <person name="Pham C."/>
            <person name="Simmons D."/>
            <person name="Wilczek-Boney K."/>
            <person name="Hale W."/>
            <person name="Jakkamsetti A."/>
            <person name="Pham P."/>
            <person name="Ruth R."/>
            <person name="San Lucas F."/>
            <person name="Warren J."/>
            <person name="Zhang J."/>
            <person name="Zhao Z."/>
            <person name="Zhou C."/>
            <person name="Zhu D."/>
            <person name="Lee S."/>
            <person name="Bess C."/>
            <person name="Blankenburg K."/>
            <person name="Forbes L."/>
            <person name="Fu Q."/>
            <person name="Gubbala S."/>
            <person name="Hirani K."/>
            <person name="Jayaseelan J.C."/>
            <person name="Lara F."/>
            <person name="Munidasa M."/>
            <person name="Palculict T."/>
            <person name="Patil S."/>
            <person name="Pu L.-L."/>
            <person name="Saada N."/>
            <person name="Tang L."/>
            <person name="Weissenberger G."/>
            <person name="Zhu Y."/>
            <person name="Hemphill L."/>
            <person name="Shang Y."/>
            <person name="Youmans B."/>
            <person name="Ayvaz T."/>
            <person name="Ross M."/>
            <person name="Santibanez J."/>
            <person name="Aqrawi P."/>
            <person name="Gross S."/>
            <person name="Joshi V."/>
            <person name="Fowler G."/>
            <person name="Nazareth L."/>
            <person name="Reid J."/>
            <person name="Worley K."/>
            <person name="Petrosino J."/>
            <person name="Highlander S."/>
            <person name="Gibbs R."/>
        </authorList>
    </citation>
    <scope>NUCLEOTIDE SEQUENCE [LARGE SCALE GENOMIC DNA]</scope>
    <source>
        <strain evidence="3 4">ATCC BAA-1200</strain>
    </source>
</reference>
<keyword evidence="3" id="KW-0238">DNA-binding</keyword>
<protein>
    <submittedName>
        <fullName evidence="3">DNA-binding protein</fullName>
    </submittedName>
</protein>
<dbReference type="PROSITE" id="PS50965">
    <property type="entry name" value="NERD"/>
    <property type="match status" value="1"/>
</dbReference>
<accession>F2BG17</accession>
<dbReference type="InterPro" id="IPR011528">
    <property type="entry name" value="NERD"/>
</dbReference>
<feature type="domain" description="NERD" evidence="2">
    <location>
        <begin position="49"/>
        <end position="167"/>
    </location>
</feature>
<sequence>MYPIPQTVPRPSENKKKIRENNMGNLMWLLLLAIAVSLLGAFLRSPTVKGKMGEAAVRSRLGGELDGSVYREFHDLIIPSRNGTTQIDHIYVSAYGIFVVETKNYSGWIFGGEKQARWTQTIYKEKHYFQNPLRQNYAHIKALAALLKLPEAKFHSLVVFLGDCEFKTEMPPNVCRLRRAAEYIESFQTALLSENELEAVIRTLSSEEYRADSGKLREHKARLRERHRN</sequence>
<keyword evidence="4" id="KW-1185">Reference proteome</keyword>
<organism evidence="3 4">
    <name type="scientific">Neisseria bacilliformis ATCC BAA-1200</name>
    <dbReference type="NCBI Taxonomy" id="888742"/>
    <lineage>
        <taxon>Bacteria</taxon>
        <taxon>Pseudomonadati</taxon>
        <taxon>Pseudomonadota</taxon>
        <taxon>Betaproteobacteria</taxon>
        <taxon>Neisseriales</taxon>
        <taxon>Neisseriaceae</taxon>
        <taxon>Neisseria</taxon>
    </lineage>
</organism>
<keyword evidence="1" id="KW-1133">Transmembrane helix</keyword>
<evidence type="ECO:0000313" key="3">
    <source>
        <dbReference type="EMBL" id="EGF07138.1"/>
    </source>
</evidence>
<comment type="caution">
    <text evidence="3">The sequence shown here is derived from an EMBL/GenBank/DDBJ whole genome shotgun (WGS) entry which is preliminary data.</text>
</comment>
<evidence type="ECO:0000259" key="2">
    <source>
        <dbReference type="PROSITE" id="PS50965"/>
    </source>
</evidence>
<dbReference type="Pfam" id="PF08378">
    <property type="entry name" value="NERD"/>
    <property type="match status" value="1"/>
</dbReference>
<proteinExistence type="predicted"/>
<dbReference type="HOGENOM" id="CLU_068011_2_1_4"/>
<keyword evidence="1" id="KW-0472">Membrane</keyword>